<comment type="function">
    <text evidence="1">Decomposes hydrogen peroxide into water and oxygen; serves to protect cells from the toxic effects of hydrogen peroxide.</text>
</comment>
<evidence type="ECO:0000256" key="2">
    <source>
        <dbReference type="SAM" id="SignalP"/>
    </source>
</evidence>
<evidence type="ECO:0000256" key="1">
    <source>
        <dbReference type="ARBA" id="ARBA00002974"/>
    </source>
</evidence>
<accession>A0A4Q9H0K0</accession>
<dbReference type="Gene3D" id="2.40.180.10">
    <property type="entry name" value="Catalase core domain"/>
    <property type="match status" value="1"/>
</dbReference>
<dbReference type="PANTHER" id="PTHR36195">
    <property type="entry name" value="DOMAIN PROTEIN, PUTATIVE (AFU_ORTHOLOGUE AFUA_5G01990)-RELATED-RELATED"/>
    <property type="match status" value="1"/>
</dbReference>
<feature type="signal peptide" evidence="2">
    <location>
        <begin position="1"/>
        <end position="32"/>
    </location>
</feature>
<sequence length="363" mass="39024">MSGTSFPARQAQAALARAVCALSAVASLSACAATAPAPNADGEVIPADEAASIAFVTSALKASVQKKAAEEGRAFRDAHRKAHGCVQARFTVLPQLPTAVAQGLFARPAAYDAVIRYSNGSQNVDDTKGDARGMAVKIMGVPGPKLLEDEAQASTQDFLLMNSNVFFVKNAKEYVSFQKAIDGGALSLAGWLTWRAFNEGATLLRIQGQKVSNPLNVRYFSPTPNKLGTQQMKVSATPCAGAVFKDTATGPDLLRQNLQATLDERAACFDFSVQLRTQPSKMPIEDATAEWKESDSPFVKVARIDIPAQQAEQGEACEVRSFTPWHSIAEHRPLGGIQRVRKAVYQEISTLRHQLNGQPRVEP</sequence>
<protein>
    <submittedName>
        <fullName evidence="3">Catalase</fullName>
    </submittedName>
</protein>
<dbReference type="Proteomes" id="UP000292120">
    <property type="component" value="Unassembled WGS sequence"/>
</dbReference>
<dbReference type="SUPFAM" id="SSF56634">
    <property type="entry name" value="Heme-dependent catalase-like"/>
    <property type="match status" value="1"/>
</dbReference>
<comment type="caution">
    <text evidence="3">The sequence shown here is derived from an EMBL/GenBank/DDBJ whole genome shotgun (WGS) entry which is preliminary data.</text>
</comment>
<dbReference type="InterPro" id="IPR020835">
    <property type="entry name" value="Catalase_sf"/>
</dbReference>
<proteinExistence type="predicted"/>
<reference evidence="3 4" key="1">
    <citation type="submission" date="2019-02" db="EMBL/GenBank/DDBJ databases">
        <title>Aquabacterium sp. strain KMB7.</title>
        <authorList>
            <person name="Chen W.-M."/>
        </authorList>
    </citation>
    <scope>NUCLEOTIDE SEQUENCE [LARGE SCALE GENOMIC DNA]</scope>
    <source>
        <strain evidence="3 4">KMB7</strain>
    </source>
</reference>
<keyword evidence="2" id="KW-0732">Signal</keyword>
<feature type="chain" id="PRO_5020412479" evidence="2">
    <location>
        <begin position="33"/>
        <end position="363"/>
    </location>
</feature>
<dbReference type="CDD" id="cd08152">
    <property type="entry name" value="y4iL_like"/>
    <property type="match status" value="1"/>
</dbReference>
<organism evidence="3 4">
    <name type="scientific">Aquabacterium lacunae</name>
    <dbReference type="NCBI Taxonomy" id="2528630"/>
    <lineage>
        <taxon>Bacteria</taxon>
        <taxon>Pseudomonadati</taxon>
        <taxon>Pseudomonadota</taxon>
        <taxon>Betaproteobacteria</taxon>
        <taxon>Burkholderiales</taxon>
        <taxon>Aquabacterium</taxon>
    </lineage>
</organism>
<name>A0A4Q9H0K0_9BURK</name>
<keyword evidence="4" id="KW-1185">Reference proteome</keyword>
<dbReference type="OrthoDB" id="336698at2"/>
<dbReference type="RefSeq" id="WP_130969042.1">
    <property type="nucleotide sequence ID" value="NZ_SIXI01000007.1"/>
</dbReference>
<dbReference type="PANTHER" id="PTHR36195:SF4">
    <property type="entry name" value="DOMAIN PROTEIN, PUTATIVE (AFU_ORTHOLOGUE AFUA_5G01990)-RELATED"/>
    <property type="match status" value="1"/>
</dbReference>
<gene>
    <name evidence="3" type="ORF">EYS42_15175</name>
</gene>
<evidence type="ECO:0000313" key="3">
    <source>
        <dbReference type="EMBL" id="TBO28345.1"/>
    </source>
</evidence>
<dbReference type="GO" id="GO:0020037">
    <property type="term" value="F:heme binding"/>
    <property type="evidence" value="ECO:0007669"/>
    <property type="project" value="InterPro"/>
</dbReference>
<dbReference type="EMBL" id="SIXI01000007">
    <property type="protein sequence ID" value="TBO28345.1"/>
    <property type="molecule type" value="Genomic_DNA"/>
</dbReference>
<dbReference type="AlphaFoldDB" id="A0A4Q9H0K0"/>
<evidence type="ECO:0000313" key="4">
    <source>
        <dbReference type="Proteomes" id="UP000292120"/>
    </source>
</evidence>